<accession>Q9DAQ6</accession>
<reference evidence="1" key="4">
    <citation type="submission" date="2000-07" db="EMBL/GenBank/DDBJ databases">
        <authorList>
            <person name="Adachi J."/>
            <person name="Aizawa K."/>
            <person name="Akahira S."/>
            <person name="Akimura T."/>
            <person name="Arai A."/>
            <person name="Aono H."/>
            <person name="Arakawa T."/>
            <person name="Bono H."/>
            <person name="Carninci P."/>
            <person name="Fukuda S."/>
            <person name="Fukunishi Y."/>
            <person name="Furuno M."/>
            <person name="Hanagaki T."/>
            <person name="Hara A."/>
            <person name="Hayatsu N."/>
            <person name="Hiramoto K."/>
            <person name="Hiraoka T."/>
            <person name="Hori F."/>
            <person name="Imotani K."/>
            <person name="Ishii Y."/>
            <person name="Itoh M."/>
            <person name="Izawa M."/>
            <person name="Kasukawa T."/>
            <person name="Kato H."/>
            <person name="Kawai J."/>
            <person name="Kojima Y."/>
            <person name="Konno H."/>
            <person name="Kouda M."/>
            <person name="Koya S."/>
            <person name="Kurihara C."/>
            <person name="Matsuyama T."/>
            <person name="Miyazaki A."/>
            <person name="Nishi K."/>
            <person name="Nomura K."/>
            <person name="Numazaki R."/>
            <person name="Ohno M."/>
            <person name="Okazaki Y."/>
            <person name="Okido T."/>
            <person name="Owa C."/>
            <person name="Saito H."/>
            <person name="Saito R."/>
            <person name="Sakai C."/>
            <person name="Sakai K."/>
            <person name="Sano H."/>
            <person name="Sasaki D."/>
            <person name="Shibata K."/>
            <person name="Shibata Y."/>
            <person name="Shinagawa A."/>
            <person name="Shiraki T."/>
            <person name="Sogabe Y."/>
            <person name="Suzuki H."/>
            <person name="Tagami M."/>
            <person name="Tagawa A."/>
            <person name="Takahashi F."/>
            <person name="Tanaka T."/>
            <person name="Tejima Y."/>
            <person name="Toya T."/>
            <person name="Yamamura T."/>
            <person name="Yasunishi A."/>
            <person name="Yoshida K."/>
            <person name="Yoshino M."/>
            <person name="Muramatsu M."/>
            <person name="Hayashizaki Y."/>
        </authorList>
    </citation>
    <scope>NUCLEOTIDE SEQUENCE</scope>
    <source>
        <strain evidence="1">C57BL/6J</strain>
        <tissue evidence="1">Testis</tissue>
    </source>
</reference>
<reference evidence="1" key="3">
    <citation type="journal article" date="2000" name="Genome Res.">
        <title>RIKEN integrated sequence analysis (RISA) system--384-format sequencing pipeline with 384 multicapillary sequencer.</title>
        <authorList>
            <person name="Shibata K."/>
            <person name="Itoh M."/>
            <person name="Aizawa K."/>
            <person name="Nagaoka S."/>
            <person name="Sasaki N."/>
            <person name="Carninci P."/>
            <person name="Konno H."/>
            <person name="Akiyama J."/>
            <person name="Nishi K."/>
            <person name="Kitsunai T."/>
            <person name="Tashiro H."/>
            <person name="Itoh M."/>
            <person name="Sumi N."/>
            <person name="Ishii Y."/>
            <person name="Nakamura S."/>
            <person name="Hazama M."/>
            <person name="Nishine T."/>
            <person name="Harada A."/>
            <person name="Yamamoto R."/>
            <person name="Matsumoto H."/>
            <person name="Sakaguchi S."/>
            <person name="Ikegami T."/>
            <person name="Kashiwagi K."/>
            <person name="Fujiwake S."/>
            <person name="Inoue K."/>
            <person name="Togawa Y."/>
            <person name="Izawa M."/>
            <person name="Ohara E."/>
            <person name="Watahiki M."/>
            <person name="Yoneda Y."/>
            <person name="Ishikawa T."/>
            <person name="Ozawa K."/>
            <person name="Tanaka T."/>
            <person name="Matsuura S."/>
            <person name="Kawai J."/>
            <person name="Okazaki Y."/>
            <person name="Muramatsu M."/>
            <person name="Inoue Y."/>
            <person name="Kira A."/>
            <person name="Hayashizaki Y."/>
        </authorList>
    </citation>
    <scope>NUCLEOTIDE SEQUENCE</scope>
    <source>
        <strain evidence="1">C57BL/6J</strain>
        <tissue evidence="1">Testis</tissue>
    </source>
</reference>
<dbReference type="AlphaFoldDB" id="Q9DAQ6"/>
<gene>
    <name evidence="2" type="primary">Ccdc30</name>
</gene>
<organism evidence="1">
    <name type="scientific">Mus musculus</name>
    <name type="common">Mouse</name>
    <dbReference type="NCBI Taxonomy" id="10090"/>
    <lineage>
        <taxon>Eukaryota</taxon>
        <taxon>Metazoa</taxon>
        <taxon>Chordata</taxon>
        <taxon>Craniata</taxon>
        <taxon>Vertebrata</taxon>
        <taxon>Euteleostomi</taxon>
        <taxon>Mammalia</taxon>
        <taxon>Eutheria</taxon>
        <taxon>Euarchontoglires</taxon>
        <taxon>Glires</taxon>
        <taxon>Rodentia</taxon>
        <taxon>Myomorpha</taxon>
        <taxon>Muroidea</taxon>
        <taxon>Muridae</taxon>
        <taxon>Murinae</taxon>
        <taxon>Mus</taxon>
        <taxon>Mus</taxon>
    </lineage>
</organism>
<dbReference type="AGR" id="MGI:1920582"/>
<reference evidence="1" key="1">
    <citation type="journal article" date="1999" name="Methods Enzymol.">
        <title>High-efficiency full-length cDNA cloning.</title>
        <authorList>
            <person name="Carninci P."/>
            <person name="Hayashizaki Y."/>
        </authorList>
    </citation>
    <scope>NUCLEOTIDE SEQUENCE</scope>
    <source>
        <strain evidence="1">C57BL/6J</strain>
        <tissue evidence="1">Testis</tissue>
    </source>
</reference>
<evidence type="ECO:0000313" key="1">
    <source>
        <dbReference type="EMBL" id="BAB24153.1"/>
    </source>
</evidence>
<reference evidence="1" key="5">
    <citation type="journal article" date="2001" name="Nature">
        <title>Functional annotation of a full-length mouse cDNA collection.</title>
        <authorList>
            <consortium name="The RIKEN Genome Exploration Research Group Phase II Team and the FANTOM Consortium"/>
        </authorList>
    </citation>
    <scope>NUCLEOTIDE SEQUENCE</scope>
    <source>
        <strain evidence="1">C57BL/6J</strain>
        <tissue evidence="1">Testis</tissue>
    </source>
</reference>
<evidence type="ECO:0000313" key="2">
    <source>
        <dbReference type="MGI" id="MGI:1920582"/>
    </source>
</evidence>
<name>Q9DAQ6_MOUSE</name>
<proteinExistence type="evidence at transcript level"/>
<dbReference type="EMBL" id="AK005616">
    <property type="protein sequence ID" value="BAB24153.1"/>
    <property type="molecule type" value="mRNA"/>
</dbReference>
<reference evidence="1" key="8">
    <citation type="journal article" date="2005" name="Science">
        <title>Antisense Transcription in the Mammalian Transcriptome.</title>
        <authorList>
            <consortium name="RIKEN Genome Exploration Research Group and Genome Science Group (Genome Network Project Core Group) and the FANTOM Consortium"/>
        </authorList>
    </citation>
    <scope>NUCLEOTIDE SEQUENCE</scope>
    <source>
        <strain evidence="1">C57BL/6J</strain>
        <tissue evidence="1">Testis</tissue>
    </source>
</reference>
<dbReference type="MGI" id="MGI:1920582">
    <property type="gene designation" value="Ccdc30"/>
</dbReference>
<sequence>MKLCRPLGIPASEIIKSVAFCLSAFNSIHFSHHPSTRLLYPVYPTTISPFPVHAVHCNVFTILSPVDHLLLLPYRKALHGCTFLILQPSSPRKEFPFLCTVANSLSWVNLRWVK</sequence>
<reference evidence="1" key="6">
    <citation type="journal article" date="2002" name="Nature">
        <title>Analysis of the mouse transcriptome based on functional annotation of 60,770 full-length cDNAs.</title>
        <authorList>
            <consortium name="The FANTOM Consortium and the RIKEN Genome Exploration Research Group Phase I and II Team"/>
        </authorList>
    </citation>
    <scope>NUCLEOTIDE SEQUENCE</scope>
    <source>
        <strain evidence="1">C57BL/6J</strain>
        <tissue evidence="1">Testis</tissue>
    </source>
</reference>
<reference evidence="1" key="2">
    <citation type="journal article" date="2000" name="Genome Res.">
        <title>Normalization and subtraction of cap-trapper-selected cDNAs to prepare full-length cDNA libraries for rapid discovery of new genes.</title>
        <authorList>
            <person name="Carninci P."/>
            <person name="Shibata Y."/>
            <person name="Hayatsu N."/>
            <person name="Sugahara Y."/>
            <person name="Shibata K."/>
            <person name="Itoh M."/>
            <person name="Konno H."/>
            <person name="Okazaki Y."/>
            <person name="Muramatsu M."/>
            <person name="Hayashizaki Y."/>
        </authorList>
    </citation>
    <scope>NUCLEOTIDE SEQUENCE</scope>
    <source>
        <strain evidence="1">C57BL/6J</strain>
        <tissue evidence="1">Testis</tissue>
    </source>
</reference>
<protein>
    <submittedName>
        <fullName evidence="1">Uncharacterized protein</fullName>
    </submittedName>
</protein>
<reference evidence="1" key="7">
    <citation type="journal article" date="2005" name="Science">
        <title>The Transcriptional Landscape of the Mammalian Genome.</title>
        <authorList>
            <consortium name="The FANTOM Consortium"/>
            <consortium name="Riken Genome Exploration Research Group and Genome Science Group (Genome Network Project Core Group)"/>
        </authorList>
    </citation>
    <scope>NUCLEOTIDE SEQUENCE</scope>
    <source>
        <strain evidence="1">C57BL/6J</strain>
        <tissue evidence="1">Testis</tissue>
    </source>
</reference>